<reference evidence="3 4" key="1">
    <citation type="submission" date="2024-06" db="EMBL/GenBank/DDBJ databases">
        <title>The Natural Products Discovery Center: Release of the First 8490 Sequenced Strains for Exploring Actinobacteria Biosynthetic Diversity.</title>
        <authorList>
            <person name="Kalkreuter E."/>
            <person name="Kautsar S.A."/>
            <person name="Yang D."/>
            <person name="Bader C.D."/>
            <person name="Teijaro C.N."/>
            <person name="Fluegel L."/>
            <person name="Davis C.M."/>
            <person name="Simpson J.R."/>
            <person name="Lauterbach L."/>
            <person name="Steele A.D."/>
            <person name="Gui C."/>
            <person name="Meng S."/>
            <person name="Li G."/>
            <person name="Viehrig K."/>
            <person name="Ye F."/>
            <person name="Su P."/>
            <person name="Kiefer A.F."/>
            <person name="Nichols A."/>
            <person name="Cepeda A.J."/>
            <person name="Yan W."/>
            <person name="Fan B."/>
            <person name="Jiang Y."/>
            <person name="Adhikari A."/>
            <person name="Zheng C.-J."/>
            <person name="Schuster L."/>
            <person name="Cowan T.M."/>
            <person name="Smanski M.J."/>
            <person name="Chevrette M.G."/>
            <person name="De Carvalho L.P.S."/>
            <person name="Shen B."/>
        </authorList>
    </citation>
    <scope>NUCLEOTIDE SEQUENCE [LARGE SCALE GENOMIC DNA]</scope>
    <source>
        <strain evidence="3 4">NPDC050100</strain>
    </source>
</reference>
<dbReference type="Gene3D" id="3.10.105.10">
    <property type="entry name" value="Dipeptide-binding Protein, Domain 3"/>
    <property type="match status" value="1"/>
</dbReference>
<dbReference type="PIRSF" id="PIRSF002741">
    <property type="entry name" value="MppA"/>
    <property type="match status" value="1"/>
</dbReference>
<sequence length="508" mass="53950">MKRRLAAATAVLGLGLISACGGSDDGAGATKEAPGGAFTFGAVLADTTLDPDLIPVRQMVVYTQPLYDSLTYLAPDQSVQPMLATEWKAGEDGDGPFLDVTLREGLTFPDGTPFTATTVLANVKRSQTLKQSTNAPELAGVTVEEAGPAKVRFRNPAGVGDLPRTLAGPSGMMISDKAIDGGTDLTRQSAGIGPYTVKTVQPNRIVYAKNPDYWDPRAAASDTLEINYLTDDAKLNAIRTGDLDVTVVPEQMVTAAEAAGYKIERSLGTENFSFSFNTEIKPFDDVRVREAVNLAVDREAICKGLFQGQCEPTGQFFAAGSAQYDPAFGLTAVPFDLEKAKKLIQDAGATGAKVEIVTVAGNQVMEQLASVLQQQMNTIGLQASVSLVAPPQVVGKFTAEKSVAVAVGASGNTFDPATTVARYVLPTGLYNPGGFRDAEVVRLAAEAVRETDQDKRTEVYRKLSTAVMKDFMFMPILTTKTSYATSSTVSGWRNPWAPAFPSFRGVKG</sequence>
<keyword evidence="4" id="KW-1185">Reference proteome</keyword>
<organism evidence="3 4">
    <name type="scientific">Microtetraspora glauca</name>
    <dbReference type="NCBI Taxonomy" id="1996"/>
    <lineage>
        <taxon>Bacteria</taxon>
        <taxon>Bacillati</taxon>
        <taxon>Actinomycetota</taxon>
        <taxon>Actinomycetes</taxon>
        <taxon>Streptosporangiales</taxon>
        <taxon>Streptosporangiaceae</taxon>
        <taxon>Microtetraspora</taxon>
    </lineage>
</organism>
<feature type="chain" id="PRO_5046200311" evidence="1">
    <location>
        <begin position="24"/>
        <end position="508"/>
    </location>
</feature>
<dbReference type="CDD" id="cd00995">
    <property type="entry name" value="PBP2_NikA_DppA_OppA_like"/>
    <property type="match status" value="1"/>
</dbReference>
<dbReference type="Proteomes" id="UP001551675">
    <property type="component" value="Unassembled WGS sequence"/>
</dbReference>
<dbReference type="Gene3D" id="3.40.190.10">
    <property type="entry name" value="Periplasmic binding protein-like II"/>
    <property type="match status" value="1"/>
</dbReference>
<dbReference type="SUPFAM" id="SSF53850">
    <property type="entry name" value="Periplasmic binding protein-like II"/>
    <property type="match status" value="1"/>
</dbReference>
<dbReference type="Pfam" id="PF00496">
    <property type="entry name" value="SBP_bac_5"/>
    <property type="match status" value="1"/>
</dbReference>
<evidence type="ECO:0000256" key="1">
    <source>
        <dbReference type="SAM" id="SignalP"/>
    </source>
</evidence>
<dbReference type="EMBL" id="JBFALK010000014">
    <property type="protein sequence ID" value="MEV0971843.1"/>
    <property type="molecule type" value="Genomic_DNA"/>
</dbReference>
<feature type="domain" description="Solute-binding protein family 5" evidence="2">
    <location>
        <begin position="79"/>
        <end position="428"/>
    </location>
</feature>
<evidence type="ECO:0000313" key="3">
    <source>
        <dbReference type="EMBL" id="MEV0971843.1"/>
    </source>
</evidence>
<dbReference type="PANTHER" id="PTHR30290">
    <property type="entry name" value="PERIPLASMIC BINDING COMPONENT OF ABC TRANSPORTER"/>
    <property type="match status" value="1"/>
</dbReference>
<dbReference type="PROSITE" id="PS51257">
    <property type="entry name" value="PROKAR_LIPOPROTEIN"/>
    <property type="match status" value="1"/>
</dbReference>
<keyword evidence="1" id="KW-0732">Signal</keyword>
<evidence type="ECO:0000313" key="4">
    <source>
        <dbReference type="Proteomes" id="UP001551675"/>
    </source>
</evidence>
<proteinExistence type="predicted"/>
<comment type="caution">
    <text evidence="3">The sequence shown here is derived from an EMBL/GenBank/DDBJ whole genome shotgun (WGS) entry which is preliminary data.</text>
</comment>
<dbReference type="InterPro" id="IPR039424">
    <property type="entry name" value="SBP_5"/>
</dbReference>
<dbReference type="InterPro" id="IPR000914">
    <property type="entry name" value="SBP_5_dom"/>
</dbReference>
<dbReference type="InterPro" id="IPR030678">
    <property type="entry name" value="Peptide/Ni-bd"/>
</dbReference>
<feature type="signal peptide" evidence="1">
    <location>
        <begin position="1"/>
        <end position="23"/>
    </location>
</feature>
<gene>
    <name evidence="3" type="ORF">AB0I59_24835</name>
</gene>
<dbReference type="RefSeq" id="WP_358136448.1">
    <property type="nucleotide sequence ID" value="NZ_JBFALK010000014.1"/>
</dbReference>
<accession>A0ABV3GJQ0</accession>
<evidence type="ECO:0000259" key="2">
    <source>
        <dbReference type="Pfam" id="PF00496"/>
    </source>
</evidence>
<dbReference type="Gene3D" id="3.90.76.10">
    <property type="entry name" value="Dipeptide-binding Protein, Domain 1"/>
    <property type="match status" value="1"/>
</dbReference>
<protein>
    <submittedName>
        <fullName evidence="3">ABC transporter substrate-binding protein</fullName>
    </submittedName>
</protein>
<name>A0ABV3GJQ0_MICGL</name>